<keyword evidence="3" id="KW-1185">Reference proteome</keyword>
<feature type="transmembrane region" description="Helical" evidence="1">
    <location>
        <begin position="51"/>
        <end position="74"/>
    </location>
</feature>
<keyword evidence="1" id="KW-0812">Transmembrane</keyword>
<proteinExistence type="predicted"/>
<dbReference type="EMBL" id="JBHTLU010000041">
    <property type="protein sequence ID" value="MFD1224042.1"/>
    <property type="molecule type" value="Genomic_DNA"/>
</dbReference>
<dbReference type="RefSeq" id="WP_345589379.1">
    <property type="nucleotide sequence ID" value="NZ_BAABJG010000017.1"/>
</dbReference>
<evidence type="ECO:0000313" key="2">
    <source>
        <dbReference type="EMBL" id="MFD1224042.1"/>
    </source>
</evidence>
<keyword evidence="1" id="KW-0472">Membrane</keyword>
<accession>A0ABW3UUG2</accession>
<name>A0ABW3UUG2_9BACL</name>
<protein>
    <recommendedName>
        <fullName evidence="4">DUF4367 domain-containing protein</fullName>
    </recommendedName>
</protein>
<gene>
    <name evidence="2" type="ORF">ACFQ4B_28365</name>
</gene>
<sequence>MSIQNQLKAELRQYAGQLTVPQELDAQAERLFETYAAGKRRRSGGRLSGKARIALVAACIFLFSGVAYASNLLYTMQTNKVQLEVTKSSAVQLPDALSEQIRGAYGDVRSQLAPGEAAVVYVQPLEQLKLPAVTLLIHPVAYTSMEQWKREVEQAGLQAKAPAVVPEGFSFVRGEVQPRIGLMDAQSYTDYAKKLKQQAKEAKQTITWQKAAVPSFGADGLVSPGLIYANAHNDEIEIRYQVLSAGDEQIDLKLVTGDQTTGEKVAVTGREGYYTINPQSLWTDGGESREVSWMEPSEGRTLLYHVMTSSPNVTKEELLALANSLR</sequence>
<evidence type="ECO:0000313" key="3">
    <source>
        <dbReference type="Proteomes" id="UP001597180"/>
    </source>
</evidence>
<evidence type="ECO:0008006" key="4">
    <source>
        <dbReference type="Google" id="ProtNLM"/>
    </source>
</evidence>
<reference evidence="3" key="1">
    <citation type="journal article" date="2019" name="Int. J. Syst. Evol. Microbiol.">
        <title>The Global Catalogue of Microorganisms (GCM) 10K type strain sequencing project: providing services to taxonomists for standard genome sequencing and annotation.</title>
        <authorList>
            <consortium name="The Broad Institute Genomics Platform"/>
            <consortium name="The Broad Institute Genome Sequencing Center for Infectious Disease"/>
            <person name="Wu L."/>
            <person name="Ma J."/>
        </authorList>
    </citation>
    <scope>NUCLEOTIDE SEQUENCE [LARGE SCALE GENOMIC DNA]</scope>
    <source>
        <strain evidence="3">CCUG 53270</strain>
    </source>
</reference>
<evidence type="ECO:0000256" key="1">
    <source>
        <dbReference type="SAM" id="Phobius"/>
    </source>
</evidence>
<organism evidence="2 3">
    <name type="scientific">Paenibacillus vulneris</name>
    <dbReference type="NCBI Taxonomy" id="1133364"/>
    <lineage>
        <taxon>Bacteria</taxon>
        <taxon>Bacillati</taxon>
        <taxon>Bacillota</taxon>
        <taxon>Bacilli</taxon>
        <taxon>Bacillales</taxon>
        <taxon>Paenibacillaceae</taxon>
        <taxon>Paenibacillus</taxon>
    </lineage>
</organism>
<comment type="caution">
    <text evidence="2">The sequence shown here is derived from an EMBL/GenBank/DDBJ whole genome shotgun (WGS) entry which is preliminary data.</text>
</comment>
<keyword evidence="1" id="KW-1133">Transmembrane helix</keyword>
<dbReference type="Proteomes" id="UP001597180">
    <property type="component" value="Unassembled WGS sequence"/>
</dbReference>